<accession>A0AAU9BQA1</accession>
<reference evidence="1" key="1">
    <citation type="journal article" date="2020" name="J Glob Antimicrob Resist">
        <title>Genomic characterization of clinical Enterobacter roggenkampii co-harboring blaIMP-1- and blaGES-5-encoding IncP6 and mcr-9-encoding IncHI2 plasmids isolated in Japan.</title>
        <authorList>
            <person name="Umeda K."/>
            <person name="Nakamura H."/>
            <person name="Fukuda A."/>
            <person name="Matsumoto Y."/>
            <person name="Motooka D."/>
            <person name="Nakamura S."/>
            <person name="Yasui Y."/>
            <person name="Yoshida H."/>
            <person name="Kawahara R."/>
        </authorList>
    </citation>
    <scope>NUCLEOTIDE SEQUENCE</scope>
    <source>
        <strain evidence="1">OIPH-N260</strain>
    </source>
</reference>
<name>A0AAU9BQA1_9ENTR</name>
<dbReference type="Proteomes" id="UP000595858">
    <property type="component" value="Chromosome"/>
</dbReference>
<organism evidence="1 2">
    <name type="scientific">Enterobacter roggenkampii</name>
    <dbReference type="NCBI Taxonomy" id="1812935"/>
    <lineage>
        <taxon>Bacteria</taxon>
        <taxon>Pseudomonadati</taxon>
        <taxon>Pseudomonadota</taxon>
        <taxon>Gammaproteobacteria</taxon>
        <taxon>Enterobacterales</taxon>
        <taxon>Enterobacteriaceae</taxon>
        <taxon>Enterobacter</taxon>
        <taxon>Enterobacter cloacae complex</taxon>
    </lineage>
</organism>
<dbReference type="RefSeq" id="WP_202324463.1">
    <property type="nucleotide sequence ID" value="NZ_AP023447.1"/>
</dbReference>
<evidence type="ECO:0000313" key="1">
    <source>
        <dbReference type="EMBL" id="BCL41787.1"/>
    </source>
</evidence>
<protein>
    <submittedName>
        <fullName evidence="1">Uncharacterized protein</fullName>
    </submittedName>
</protein>
<gene>
    <name evidence="1" type="ORF">OIPHN260_12890</name>
</gene>
<proteinExistence type="predicted"/>
<evidence type="ECO:0000313" key="2">
    <source>
        <dbReference type="Proteomes" id="UP000595858"/>
    </source>
</evidence>
<dbReference type="AlphaFoldDB" id="A0AAU9BQA1"/>
<sequence length="82" mass="9007">MDLCVLEDVMLAKSRHLVEGDGVTARLSVLTCENDAGDTEYVYWVELHDSEGNTVMKEASPDFMIASDIYERLKATLGPAVA</sequence>
<dbReference type="EMBL" id="AP023447">
    <property type="protein sequence ID" value="BCL41787.1"/>
    <property type="molecule type" value="Genomic_DNA"/>
</dbReference>